<protein>
    <submittedName>
        <fullName evidence="1">Uncharacterized protein</fullName>
    </submittedName>
</protein>
<gene>
    <name evidence="1" type="ORF">GR167_07530</name>
</gene>
<dbReference type="RefSeq" id="WP_160972858.1">
    <property type="nucleotide sequence ID" value="NZ_WWEN01000003.1"/>
</dbReference>
<reference evidence="1 2" key="1">
    <citation type="submission" date="2020-01" db="EMBL/GenBank/DDBJ databases">
        <authorList>
            <person name="Chen S."/>
        </authorList>
    </citation>
    <scope>NUCLEOTIDE SEQUENCE [LARGE SCALE GENOMIC DNA]</scope>
    <source>
        <strain evidence="1 2">GS-10</strain>
    </source>
</reference>
<dbReference type="InterPro" id="IPR018511">
    <property type="entry name" value="Hemolysin-typ_Ca-bd_CS"/>
</dbReference>
<sequence length="282" mass="29721">MSFLLMLGTLLVGSFALVGDDVEGVEEDVIESGKEDDLIEADPEAALAEIDLNDEELDLLGVWLNGDDEADDLTGTDGDDSIFGGEGADTIEGGAGDDELFSGSDASFRDDWNHAPGTLTRVDDAGDVLDGGAGDDELWLGQGTVATGGEGADLFHVFGATYPADAEAAEITDFTAGEDQLEIDFPVHEGYYAQDFTTEDAINGLLSSYDAETDTTLIEIDGEEVVTLNGDQTDLSIAFYDNVNGGAEWFDIEGNAMSEEEGESADIILCARALQEVIGEIS</sequence>
<dbReference type="InterPro" id="IPR001343">
    <property type="entry name" value="Hemolysn_Ca-bd"/>
</dbReference>
<dbReference type="GO" id="GO:0005509">
    <property type="term" value="F:calcium ion binding"/>
    <property type="evidence" value="ECO:0007669"/>
    <property type="project" value="InterPro"/>
</dbReference>
<dbReference type="AlphaFoldDB" id="A0A6L8LGB0"/>
<accession>A0A6L8LGB0</accession>
<dbReference type="EMBL" id="WWEN01000003">
    <property type="protein sequence ID" value="MYM55151.1"/>
    <property type="molecule type" value="Genomic_DNA"/>
</dbReference>
<dbReference type="Proteomes" id="UP000479043">
    <property type="component" value="Unassembled WGS sequence"/>
</dbReference>
<dbReference type="InterPro" id="IPR011049">
    <property type="entry name" value="Serralysin-like_metalloprot_C"/>
</dbReference>
<dbReference type="GO" id="GO:0005615">
    <property type="term" value="C:extracellular space"/>
    <property type="evidence" value="ECO:0007669"/>
    <property type="project" value="InterPro"/>
</dbReference>
<dbReference type="SUPFAM" id="SSF51120">
    <property type="entry name" value="beta-Roll"/>
    <property type="match status" value="1"/>
</dbReference>
<name>A0A6L8LGB0_9RHOB</name>
<dbReference type="PROSITE" id="PS00330">
    <property type="entry name" value="HEMOLYSIN_CALCIUM"/>
    <property type="match status" value="2"/>
</dbReference>
<evidence type="ECO:0000313" key="1">
    <source>
        <dbReference type="EMBL" id="MYM55151.1"/>
    </source>
</evidence>
<organism evidence="1 2">
    <name type="scientific">Thalassovita mangrovi</name>
    <dbReference type="NCBI Taxonomy" id="2692236"/>
    <lineage>
        <taxon>Bacteria</taxon>
        <taxon>Pseudomonadati</taxon>
        <taxon>Pseudomonadota</taxon>
        <taxon>Alphaproteobacteria</taxon>
        <taxon>Rhodobacterales</taxon>
        <taxon>Roseobacteraceae</taxon>
        <taxon>Thalassovita</taxon>
    </lineage>
</organism>
<keyword evidence="2" id="KW-1185">Reference proteome</keyword>
<dbReference type="Gene3D" id="2.150.10.10">
    <property type="entry name" value="Serralysin-like metalloprotease, C-terminal"/>
    <property type="match status" value="2"/>
</dbReference>
<evidence type="ECO:0000313" key="2">
    <source>
        <dbReference type="Proteomes" id="UP000479043"/>
    </source>
</evidence>
<comment type="caution">
    <text evidence="1">The sequence shown here is derived from an EMBL/GenBank/DDBJ whole genome shotgun (WGS) entry which is preliminary data.</text>
</comment>
<dbReference type="PRINTS" id="PR00313">
    <property type="entry name" value="CABNDNGRPT"/>
</dbReference>
<proteinExistence type="predicted"/>
<dbReference type="Pfam" id="PF00353">
    <property type="entry name" value="HemolysinCabind"/>
    <property type="match status" value="2"/>
</dbReference>